<organism evidence="1 2">
    <name type="scientific">Filimonas effusa</name>
    <dbReference type="NCBI Taxonomy" id="2508721"/>
    <lineage>
        <taxon>Bacteria</taxon>
        <taxon>Pseudomonadati</taxon>
        <taxon>Bacteroidota</taxon>
        <taxon>Chitinophagia</taxon>
        <taxon>Chitinophagales</taxon>
        <taxon>Chitinophagaceae</taxon>
        <taxon>Filimonas</taxon>
    </lineage>
</organism>
<dbReference type="RefSeq" id="WP_129005095.1">
    <property type="nucleotide sequence ID" value="NZ_SDHZ01000003.1"/>
</dbReference>
<accession>A0A4Q1D1G1</accession>
<evidence type="ECO:0000313" key="1">
    <source>
        <dbReference type="EMBL" id="RXK81698.1"/>
    </source>
</evidence>
<comment type="caution">
    <text evidence="1">The sequence shown here is derived from an EMBL/GenBank/DDBJ whole genome shotgun (WGS) entry which is preliminary data.</text>
</comment>
<dbReference type="Proteomes" id="UP000290545">
    <property type="component" value="Unassembled WGS sequence"/>
</dbReference>
<gene>
    <name evidence="1" type="ORF">ESB13_18045</name>
</gene>
<keyword evidence="2" id="KW-1185">Reference proteome</keyword>
<reference evidence="1 2" key="1">
    <citation type="submission" date="2019-01" db="EMBL/GenBank/DDBJ databases">
        <title>Filimonas sp. strain TTM-71.</title>
        <authorList>
            <person name="Chen W.-M."/>
        </authorList>
    </citation>
    <scope>NUCLEOTIDE SEQUENCE [LARGE SCALE GENOMIC DNA]</scope>
    <source>
        <strain evidence="1 2">TTM-71</strain>
    </source>
</reference>
<dbReference type="EMBL" id="SDHZ01000003">
    <property type="protein sequence ID" value="RXK81698.1"/>
    <property type="molecule type" value="Genomic_DNA"/>
</dbReference>
<protein>
    <submittedName>
        <fullName evidence="1">Uncharacterized protein</fullName>
    </submittedName>
</protein>
<proteinExistence type="predicted"/>
<name>A0A4Q1D1G1_9BACT</name>
<dbReference type="OrthoDB" id="9831295at2"/>
<evidence type="ECO:0000313" key="2">
    <source>
        <dbReference type="Proteomes" id="UP000290545"/>
    </source>
</evidence>
<dbReference type="AlphaFoldDB" id="A0A4Q1D1G1"/>
<sequence>MNNSETNFDVVIGHRDFKNSTETHHFGNMRDALLMLCEQDPTELFRLDASNPLQSYQEYFIADAGKKVVEMKFFEHGPKPYQEAPPSIYLSFPDGVAEFESKYQIPLNLLHGYGQSDLCLPTIHVLGAGVMSCPWGYMSGLSTLDVDQFNTNRKFAVTSVSLKAFKNESDLLFGKDFIVSSDTHHFPSLESATKHALQSNFDLMLHWGDDVEQIRNISISERVQWNGSFRDVEIARIAPKGSEIEFKIIDQKHLNARLDILETKGRTSATTIAVFDEVNSTYGPCINSERILQKVSDFQMKEWSAQGMKSRVLSSEPNDRRKGMRA</sequence>